<dbReference type="HAMAP" id="MF_01540">
    <property type="entry name" value="CysI"/>
    <property type="match status" value="1"/>
</dbReference>
<comment type="pathway">
    <text evidence="11">Sulfur metabolism; hydrogen sulfide biosynthesis; hydrogen sulfide from sulfite (NADPH route): step 1/1.</text>
</comment>
<dbReference type="EMBL" id="JARVCO010000006">
    <property type="protein sequence ID" value="MDZ8117936.1"/>
    <property type="molecule type" value="Genomic_DNA"/>
</dbReference>
<keyword evidence="8 11" id="KW-0408">Iron</keyword>
<evidence type="ECO:0000256" key="4">
    <source>
        <dbReference type="ARBA" id="ARBA00022617"/>
    </source>
</evidence>
<evidence type="ECO:0000256" key="2">
    <source>
        <dbReference type="ARBA" id="ARBA00022485"/>
    </source>
</evidence>
<evidence type="ECO:0000256" key="9">
    <source>
        <dbReference type="ARBA" id="ARBA00023014"/>
    </source>
</evidence>
<feature type="binding site" evidence="11">
    <location>
        <position position="474"/>
    </location>
    <ligand>
        <name>[4Fe-4S] cluster</name>
        <dbReference type="ChEBI" id="CHEBI:49883"/>
    </ligand>
</feature>
<comment type="function">
    <text evidence="11">Component of the sulfite reductase complex that catalyzes the 6-electron reduction of sulfite to sulfide. This is one of several activities required for the biosynthesis of L-cysteine from sulfate.</text>
</comment>
<dbReference type="Proteomes" id="UP001290861">
    <property type="component" value="Unassembled WGS sequence"/>
</dbReference>
<dbReference type="InterPro" id="IPR036136">
    <property type="entry name" value="Nit/Sulf_reduc_fer-like_dom_sf"/>
</dbReference>
<feature type="domain" description="Nitrite/sulphite reductase 4Fe-4S" evidence="12">
    <location>
        <begin position="170"/>
        <end position="324"/>
    </location>
</feature>
<evidence type="ECO:0000313" key="14">
    <source>
        <dbReference type="EMBL" id="MDZ8117936.1"/>
    </source>
</evidence>
<feature type="domain" description="Nitrite/Sulfite reductase ferredoxin-like" evidence="13">
    <location>
        <begin position="70"/>
        <end position="130"/>
    </location>
</feature>
<keyword evidence="5 11" id="KW-0479">Metal-binding</keyword>
<dbReference type="PRINTS" id="PR00397">
    <property type="entry name" value="SIROHAEM"/>
</dbReference>
<feature type="binding site" description="axial binding residue" evidence="11">
    <location>
        <position position="478"/>
    </location>
    <ligand>
        <name>siroheme</name>
        <dbReference type="ChEBI" id="CHEBI:60052"/>
    </ligand>
    <ligandPart>
        <name>Fe</name>
        <dbReference type="ChEBI" id="CHEBI:18248"/>
    </ligandPart>
</feature>
<evidence type="ECO:0000313" key="15">
    <source>
        <dbReference type="Proteomes" id="UP001290861"/>
    </source>
</evidence>
<reference evidence="14 15" key="1">
    <citation type="journal article" date="2024" name="Appl. Environ. Microbiol.">
        <title>Pontiella agarivorans sp. nov., a novel marine anaerobic bacterium capable of degrading macroalgal polysaccharides and fixing nitrogen.</title>
        <authorList>
            <person name="Liu N."/>
            <person name="Kivenson V."/>
            <person name="Peng X."/>
            <person name="Cui Z."/>
            <person name="Lankiewicz T.S."/>
            <person name="Gosselin K.M."/>
            <person name="English C.J."/>
            <person name="Blair E.M."/>
            <person name="O'Malley M.A."/>
            <person name="Valentine D.L."/>
        </authorList>
    </citation>
    <scope>NUCLEOTIDE SEQUENCE [LARGE SCALE GENOMIC DNA]</scope>
    <source>
        <strain evidence="14 15">NLcol2</strain>
    </source>
</reference>
<dbReference type="InterPro" id="IPR045169">
    <property type="entry name" value="NO2/SO3_Rdtase_4Fe4S_prot"/>
</dbReference>
<evidence type="ECO:0000256" key="3">
    <source>
        <dbReference type="ARBA" id="ARBA00022605"/>
    </source>
</evidence>
<dbReference type="SUPFAM" id="SSF56014">
    <property type="entry name" value="Nitrite and sulphite reductase 4Fe-4S domain-like"/>
    <property type="match status" value="2"/>
</dbReference>
<keyword evidence="7 11" id="KW-0560">Oxidoreductase</keyword>
<evidence type="ECO:0000256" key="1">
    <source>
        <dbReference type="ARBA" id="ARBA00010429"/>
    </source>
</evidence>
<dbReference type="Pfam" id="PF03460">
    <property type="entry name" value="NIR_SIR_ferr"/>
    <property type="match status" value="2"/>
</dbReference>
<keyword evidence="4 11" id="KW-0349">Heme</keyword>
<evidence type="ECO:0000256" key="6">
    <source>
        <dbReference type="ARBA" id="ARBA00022857"/>
    </source>
</evidence>
<protein>
    <recommendedName>
        <fullName evidence="11">Sulfite reductase [NADPH] hemoprotein beta-component</fullName>
        <shortName evidence="11">SiR-HP</shortName>
        <shortName evidence="11">SiRHP</shortName>
        <ecNumber evidence="11">1.8.1.2</ecNumber>
    </recommendedName>
</protein>
<comment type="subunit">
    <text evidence="11">Alpha(8)-beta(8). The alpha component is a flavoprotein, the beta component is a hemoprotein.</text>
</comment>
<feature type="binding site" evidence="11">
    <location>
        <position position="435"/>
    </location>
    <ligand>
        <name>[4Fe-4S] cluster</name>
        <dbReference type="ChEBI" id="CHEBI:49883"/>
    </ligand>
</feature>
<dbReference type="EC" id="1.8.1.2" evidence="11"/>
<keyword evidence="3 11" id="KW-0028">Amino-acid biosynthesis</keyword>
<name>A0ABU5MUP2_9BACT</name>
<evidence type="ECO:0000259" key="12">
    <source>
        <dbReference type="Pfam" id="PF01077"/>
    </source>
</evidence>
<dbReference type="PANTHER" id="PTHR11493:SF47">
    <property type="entry name" value="SULFITE REDUCTASE [NADPH] SUBUNIT BETA"/>
    <property type="match status" value="1"/>
</dbReference>
<comment type="catalytic activity">
    <reaction evidence="11">
        <text>hydrogen sulfide + 3 NADP(+) + 3 H2O = sulfite + 3 NADPH + 4 H(+)</text>
        <dbReference type="Rhea" id="RHEA:13801"/>
        <dbReference type="ChEBI" id="CHEBI:15377"/>
        <dbReference type="ChEBI" id="CHEBI:15378"/>
        <dbReference type="ChEBI" id="CHEBI:17359"/>
        <dbReference type="ChEBI" id="CHEBI:29919"/>
        <dbReference type="ChEBI" id="CHEBI:57783"/>
        <dbReference type="ChEBI" id="CHEBI:58349"/>
        <dbReference type="EC" id="1.8.1.2"/>
    </reaction>
</comment>
<dbReference type="SUPFAM" id="SSF55124">
    <property type="entry name" value="Nitrite/Sulfite reductase N-terminal domain-like"/>
    <property type="match status" value="2"/>
</dbReference>
<dbReference type="RefSeq" id="WP_322607736.1">
    <property type="nucleotide sequence ID" value="NZ_JARVCO010000006.1"/>
</dbReference>
<feature type="binding site" evidence="11">
    <location>
        <position position="429"/>
    </location>
    <ligand>
        <name>[4Fe-4S] cluster</name>
        <dbReference type="ChEBI" id="CHEBI:49883"/>
    </ligand>
</feature>
<feature type="binding site" evidence="11">
    <location>
        <position position="478"/>
    </location>
    <ligand>
        <name>[4Fe-4S] cluster</name>
        <dbReference type="ChEBI" id="CHEBI:49883"/>
    </ligand>
</feature>
<dbReference type="Pfam" id="PF01077">
    <property type="entry name" value="NIR_SIR"/>
    <property type="match status" value="1"/>
</dbReference>
<keyword evidence="6 11" id="KW-0521">NADP</keyword>
<dbReference type="NCBIfam" id="TIGR02041">
    <property type="entry name" value="CysI"/>
    <property type="match status" value="1"/>
</dbReference>
<organism evidence="14 15">
    <name type="scientific">Pontiella agarivorans</name>
    <dbReference type="NCBI Taxonomy" id="3038953"/>
    <lineage>
        <taxon>Bacteria</taxon>
        <taxon>Pseudomonadati</taxon>
        <taxon>Kiritimatiellota</taxon>
        <taxon>Kiritimatiellia</taxon>
        <taxon>Kiritimatiellales</taxon>
        <taxon>Pontiellaceae</taxon>
        <taxon>Pontiella</taxon>
    </lineage>
</organism>
<dbReference type="PROSITE" id="PS00365">
    <property type="entry name" value="NIR_SIR"/>
    <property type="match status" value="1"/>
</dbReference>
<dbReference type="InterPro" id="IPR005117">
    <property type="entry name" value="NiRdtase/SiRdtase_haem-b_fer"/>
</dbReference>
<evidence type="ECO:0000256" key="5">
    <source>
        <dbReference type="ARBA" id="ARBA00022723"/>
    </source>
</evidence>
<dbReference type="InterPro" id="IPR006066">
    <property type="entry name" value="NO2/SO3_Rdtase_FeS/sirohaem_BS"/>
</dbReference>
<dbReference type="InterPro" id="IPR045854">
    <property type="entry name" value="NO2/SO3_Rdtase_4Fe4S_sf"/>
</dbReference>
<dbReference type="InterPro" id="IPR006067">
    <property type="entry name" value="NO2/SO3_Rdtase_4Fe4S_dom"/>
</dbReference>
<accession>A0ABU5MUP2</accession>
<keyword evidence="10 11" id="KW-0198">Cysteine biosynthesis</keyword>
<comment type="cofactor">
    <cofactor evidence="11">
        <name>siroheme</name>
        <dbReference type="ChEBI" id="CHEBI:60052"/>
    </cofactor>
    <text evidence="11">Binds 1 siroheme per subunit.</text>
</comment>
<evidence type="ECO:0000256" key="7">
    <source>
        <dbReference type="ARBA" id="ARBA00023002"/>
    </source>
</evidence>
<keyword evidence="9 11" id="KW-0411">Iron-sulfur</keyword>
<dbReference type="Gene3D" id="3.30.413.10">
    <property type="entry name" value="Sulfite Reductase Hemoprotein, domain 1"/>
    <property type="match status" value="2"/>
</dbReference>
<comment type="cofactor">
    <cofactor evidence="11">
        <name>[4Fe-4S] cluster</name>
        <dbReference type="ChEBI" id="CHEBI:49883"/>
    </cofactor>
    <text evidence="11">Binds 1 [4Fe-4S] cluster per subunit.</text>
</comment>
<evidence type="ECO:0000256" key="10">
    <source>
        <dbReference type="ARBA" id="ARBA00023192"/>
    </source>
</evidence>
<comment type="caution">
    <text evidence="14">The sequence shown here is derived from an EMBL/GenBank/DDBJ whole genome shotgun (WGS) entry which is preliminary data.</text>
</comment>
<dbReference type="GO" id="GO:0004783">
    <property type="term" value="F:sulfite reductase (NADPH) activity"/>
    <property type="evidence" value="ECO:0007669"/>
    <property type="project" value="UniProtKB-EC"/>
</dbReference>
<proteinExistence type="inferred from homology"/>
<evidence type="ECO:0000256" key="11">
    <source>
        <dbReference type="HAMAP-Rule" id="MF_01540"/>
    </source>
</evidence>
<evidence type="ECO:0000259" key="13">
    <source>
        <dbReference type="Pfam" id="PF03460"/>
    </source>
</evidence>
<dbReference type="PANTHER" id="PTHR11493">
    <property type="entry name" value="SULFITE REDUCTASE [NADPH] SUBUNIT BETA-RELATED"/>
    <property type="match status" value="1"/>
</dbReference>
<dbReference type="NCBIfam" id="NF010029">
    <property type="entry name" value="PRK13504.1"/>
    <property type="match status" value="1"/>
</dbReference>
<sequence length="574" mass="64528">MSEEKKLSENEHIKARSRHLRGTIEEGLQNLVTGALSPDDTQLTKFHGFYQQDDRDIRDERRHQKLEPLHSFMLRARLPGGVITAEQWKAIDEISRNLTSGGIRLTTRQTFQYHGILKRNVKPLIQGINKVMIDSVAACGDVNRNVLCNTNPVESELHETIYNDAVAVSKHLLPKTGAYHEIWLDKEKVANFEEEVEPILGDTYLPRKFKIAIAVPPHNDVDVNGNDLSFVAIVKDGNLLGYDVLAGGGMGASHGEPDTYPQIAKNFGFIEPRDLCTFAEAFVTTQRDFGDRENRKHARLKYTIDDMGVDTFKSHVEERTGKKFKKAKPYEFTMHSDRFGWVENADGTWNLTMFIEHGRIKDYEDGPQMMTGLLKIADLHQGNFRITATQNLIVAQVAKSKKAKIEKLAKEHGLFRPEASLLRLNSMACVALPTCGLAMAEAERYLPDLITKLEAMVDKYGLSDQPIVIRMTGCPNGCARPYLAEIAFIGKAPGKYNLYLGGDGKGTRLVKLYKENIGEEEILQTLEPLIESYSKERKKGEGFGDFCVRTEVVPPIYDGRDFHKNPEGFLSSGI</sequence>
<gene>
    <name evidence="11 14" type="primary">cysI</name>
    <name evidence="14" type="ORF">P9H32_04790</name>
</gene>
<comment type="similarity">
    <text evidence="1 11">Belongs to the nitrite and sulfite reductase 4Fe-4S domain family.</text>
</comment>
<keyword evidence="15" id="KW-1185">Reference proteome</keyword>
<dbReference type="InterPro" id="IPR011786">
    <property type="entry name" value="CysI"/>
</dbReference>
<evidence type="ECO:0000256" key="8">
    <source>
        <dbReference type="ARBA" id="ARBA00023004"/>
    </source>
</evidence>
<keyword evidence="2 11" id="KW-0004">4Fe-4S</keyword>
<feature type="domain" description="Nitrite/Sulfite reductase ferredoxin-like" evidence="13">
    <location>
        <begin position="345"/>
        <end position="411"/>
    </location>
</feature>